<keyword evidence="2" id="KW-1133">Transmembrane helix</keyword>
<proteinExistence type="predicted"/>
<feature type="region of interest" description="Disordered" evidence="1">
    <location>
        <begin position="242"/>
        <end position="286"/>
    </location>
</feature>
<keyword evidence="3" id="KW-0732">Signal</keyword>
<evidence type="ECO:0000313" key="5">
    <source>
        <dbReference type="Proteomes" id="UP001211907"/>
    </source>
</evidence>
<evidence type="ECO:0000313" key="4">
    <source>
        <dbReference type="EMBL" id="KAJ3140841.1"/>
    </source>
</evidence>
<evidence type="ECO:0008006" key="6">
    <source>
        <dbReference type="Google" id="ProtNLM"/>
    </source>
</evidence>
<keyword evidence="2" id="KW-0812">Transmembrane</keyword>
<gene>
    <name evidence="4" type="ORF">HK100_008857</name>
</gene>
<evidence type="ECO:0000256" key="2">
    <source>
        <dbReference type="SAM" id="Phobius"/>
    </source>
</evidence>
<feature type="chain" id="PRO_5042255590" description="Membrane-associated protein" evidence="3">
    <location>
        <begin position="25"/>
        <end position="353"/>
    </location>
</feature>
<feature type="region of interest" description="Disordered" evidence="1">
    <location>
        <begin position="147"/>
        <end position="188"/>
    </location>
</feature>
<name>A0AAD5XKI0_9FUNG</name>
<comment type="caution">
    <text evidence="4">The sequence shown here is derived from an EMBL/GenBank/DDBJ whole genome shotgun (WGS) entry which is preliminary data.</text>
</comment>
<feature type="signal peptide" evidence="3">
    <location>
        <begin position="1"/>
        <end position="24"/>
    </location>
</feature>
<sequence length="353" mass="36053">MRLEEAVFLALCLAGLGTVRMVAGTAQVYCLNTYTTNGDSCTDVVSYFDANSGGNWAAAAGSSGETDTDAWGAVISNLTLSWAVVLNANNGVIGTRCESTPNALLPNRVAVCVNGYLSSSDSAAYPLSSVAAVSASSSLASDTLAFSSGGNPTSSSNPDANPDANNPNDVSTNPPTTVTPTATSTITASKSNTATNAIVINTPTSSSPSSSSLSLSASVAVPLAALVAVAILVVGTVAHRRSMSVSSSNSSRKCKLSHRGPISDDSLTNNMEDSLPPLAGLTTPLPSRIETPNKSTIIDLIAFRPDTAGSVCDFSEVVTAIYNDVLDETQAQHHSTISVDSETVTSSGHRLIQ</sequence>
<feature type="compositionally biased region" description="Low complexity" evidence="1">
    <location>
        <begin position="275"/>
        <end position="286"/>
    </location>
</feature>
<dbReference type="Proteomes" id="UP001211907">
    <property type="component" value="Unassembled WGS sequence"/>
</dbReference>
<protein>
    <recommendedName>
        <fullName evidence="6">Membrane-associated protein</fullName>
    </recommendedName>
</protein>
<dbReference type="EMBL" id="JADGJH010000044">
    <property type="protein sequence ID" value="KAJ3140841.1"/>
    <property type="molecule type" value="Genomic_DNA"/>
</dbReference>
<keyword evidence="5" id="KW-1185">Reference proteome</keyword>
<evidence type="ECO:0000256" key="1">
    <source>
        <dbReference type="SAM" id="MobiDB-lite"/>
    </source>
</evidence>
<evidence type="ECO:0000256" key="3">
    <source>
        <dbReference type="SAM" id="SignalP"/>
    </source>
</evidence>
<dbReference type="AlphaFoldDB" id="A0AAD5XKI0"/>
<reference evidence="4" key="1">
    <citation type="submission" date="2020-05" db="EMBL/GenBank/DDBJ databases">
        <title>Phylogenomic resolution of chytrid fungi.</title>
        <authorList>
            <person name="Stajich J.E."/>
            <person name="Amses K."/>
            <person name="Simmons R."/>
            <person name="Seto K."/>
            <person name="Myers J."/>
            <person name="Bonds A."/>
            <person name="Quandt C.A."/>
            <person name="Barry K."/>
            <person name="Liu P."/>
            <person name="Grigoriev I."/>
            <person name="Longcore J.E."/>
            <person name="James T.Y."/>
        </authorList>
    </citation>
    <scope>NUCLEOTIDE SEQUENCE</scope>
    <source>
        <strain evidence="4">JEL0513</strain>
    </source>
</reference>
<accession>A0AAD5XKI0</accession>
<organism evidence="4 5">
    <name type="scientific">Physocladia obscura</name>
    <dbReference type="NCBI Taxonomy" id="109957"/>
    <lineage>
        <taxon>Eukaryota</taxon>
        <taxon>Fungi</taxon>
        <taxon>Fungi incertae sedis</taxon>
        <taxon>Chytridiomycota</taxon>
        <taxon>Chytridiomycota incertae sedis</taxon>
        <taxon>Chytridiomycetes</taxon>
        <taxon>Chytridiales</taxon>
        <taxon>Chytriomycetaceae</taxon>
        <taxon>Physocladia</taxon>
    </lineage>
</organism>
<keyword evidence="2" id="KW-0472">Membrane</keyword>
<feature type="transmembrane region" description="Helical" evidence="2">
    <location>
        <begin position="215"/>
        <end position="238"/>
    </location>
</feature>